<accession>A0ABU0IYT2</accession>
<dbReference type="Pfam" id="PF00378">
    <property type="entry name" value="ECH_1"/>
    <property type="match status" value="1"/>
</dbReference>
<proteinExistence type="predicted"/>
<dbReference type="Proteomes" id="UP001242480">
    <property type="component" value="Unassembled WGS sequence"/>
</dbReference>
<evidence type="ECO:0000313" key="3">
    <source>
        <dbReference type="Proteomes" id="UP001242480"/>
    </source>
</evidence>
<sequence length="314" mass="34616">MTMSVPRVALPPPAVQKSATGAPSQPQGQPQPGPAKDLFNLRQLEVTLDSHAATLWTFMRPFGRPSYNPSMLLDFHAWQDGIVETFGDSEGALRYIVLGSRFPRVFCLGGDLSHFADRIVQRDREALVRYGKSCVRILHRNMRGLDLPIVTIGLVQGDALGGGFESLLSFNVVVAEKGSKFGLPETVFGLFPGMGAHCFLTRRLGAAQAERMILSGGIYTAEEMYQMGIVHVLTEPGEGVVAVKEYIAAHTRRHKGHQAIYRASRTVNPITLQELDSIVEIWADTALQLREQDLKVMRRLVAAQDRLLGVPTEK</sequence>
<comment type="caution">
    <text evidence="2">The sequence shown here is derived from an EMBL/GenBank/DDBJ whole genome shotgun (WGS) entry which is preliminary data.</text>
</comment>
<organism evidence="2 3">
    <name type="scientific">Labrys wisconsinensis</name>
    <dbReference type="NCBI Taxonomy" id="425677"/>
    <lineage>
        <taxon>Bacteria</taxon>
        <taxon>Pseudomonadati</taxon>
        <taxon>Pseudomonadota</taxon>
        <taxon>Alphaproteobacteria</taxon>
        <taxon>Hyphomicrobiales</taxon>
        <taxon>Xanthobacteraceae</taxon>
        <taxon>Labrys</taxon>
    </lineage>
</organism>
<keyword evidence="3" id="KW-1185">Reference proteome</keyword>
<evidence type="ECO:0000313" key="2">
    <source>
        <dbReference type="EMBL" id="MDQ0467168.1"/>
    </source>
</evidence>
<feature type="region of interest" description="Disordered" evidence="1">
    <location>
        <begin position="1"/>
        <end position="36"/>
    </location>
</feature>
<reference evidence="2 3" key="1">
    <citation type="submission" date="2023-07" db="EMBL/GenBank/DDBJ databases">
        <title>Genomic Encyclopedia of Type Strains, Phase IV (KMG-IV): sequencing the most valuable type-strain genomes for metagenomic binning, comparative biology and taxonomic classification.</title>
        <authorList>
            <person name="Goeker M."/>
        </authorList>
    </citation>
    <scope>NUCLEOTIDE SEQUENCE [LARGE SCALE GENOMIC DNA]</scope>
    <source>
        <strain evidence="2 3">DSM 19619</strain>
    </source>
</reference>
<dbReference type="InterPro" id="IPR029045">
    <property type="entry name" value="ClpP/crotonase-like_dom_sf"/>
</dbReference>
<dbReference type="InterPro" id="IPR001753">
    <property type="entry name" value="Enoyl-CoA_hydra/iso"/>
</dbReference>
<dbReference type="CDD" id="cd06558">
    <property type="entry name" value="crotonase-like"/>
    <property type="match status" value="1"/>
</dbReference>
<dbReference type="SUPFAM" id="SSF52096">
    <property type="entry name" value="ClpP/crotonase"/>
    <property type="match status" value="1"/>
</dbReference>
<dbReference type="Gene3D" id="3.90.226.10">
    <property type="entry name" value="2-enoyl-CoA Hydratase, Chain A, domain 1"/>
    <property type="match status" value="1"/>
</dbReference>
<dbReference type="NCBIfam" id="NF006452">
    <property type="entry name" value="PRK08788.1"/>
    <property type="match status" value="1"/>
</dbReference>
<evidence type="ECO:0000256" key="1">
    <source>
        <dbReference type="SAM" id="MobiDB-lite"/>
    </source>
</evidence>
<dbReference type="RefSeq" id="WP_307266456.1">
    <property type="nucleotide sequence ID" value="NZ_JAUSVX010000001.1"/>
</dbReference>
<dbReference type="EMBL" id="JAUSVX010000001">
    <property type="protein sequence ID" value="MDQ0467168.1"/>
    <property type="molecule type" value="Genomic_DNA"/>
</dbReference>
<protein>
    <submittedName>
        <fullName evidence="2">DSF synthase</fullName>
    </submittedName>
</protein>
<dbReference type="Gene3D" id="6.20.390.30">
    <property type="match status" value="1"/>
</dbReference>
<dbReference type="PANTHER" id="PTHR11941:SF54">
    <property type="entry name" value="ENOYL-COA HYDRATASE, MITOCHONDRIAL"/>
    <property type="match status" value="1"/>
</dbReference>
<gene>
    <name evidence="2" type="ORF">QO011_000163</name>
</gene>
<name>A0ABU0IYT2_9HYPH</name>
<dbReference type="PANTHER" id="PTHR11941">
    <property type="entry name" value="ENOYL-COA HYDRATASE-RELATED"/>
    <property type="match status" value="1"/>
</dbReference>